<comment type="caution">
    <text evidence="9">The sequence shown here is derived from an EMBL/GenBank/DDBJ whole genome shotgun (WGS) entry which is preliminary data.</text>
</comment>
<feature type="transmembrane region" description="Helical" evidence="7">
    <location>
        <begin position="45"/>
        <end position="63"/>
    </location>
</feature>
<dbReference type="PANTHER" id="PTHR43124">
    <property type="entry name" value="PURINE EFFLUX PUMP PBUE"/>
    <property type="match status" value="1"/>
</dbReference>
<evidence type="ECO:0000256" key="6">
    <source>
        <dbReference type="ARBA" id="ARBA00023136"/>
    </source>
</evidence>
<evidence type="ECO:0000313" key="10">
    <source>
        <dbReference type="Proteomes" id="UP001589838"/>
    </source>
</evidence>
<keyword evidence="6 7" id="KW-0472">Membrane</keyword>
<keyword evidence="3" id="KW-1003">Cell membrane</keyword>
<evidence type="ECO:0000256" key="2">
    <source>
        <dbReference type="ARBA" id="ARBA00022448"/>
    </source>
</evidence>
<evidence type="ECO:0000313" key="9">
    <source>
        <dbReference type="EMBL" id="MFC0469808.1"/>
    </source>
</evidence>
<keyword evidence="4 7" id="KW-0812">Transmembrane</keyword>
<feature type="transmembrane region" description="Helical" evidence="7">
    <location>
        <begin position="368"/>
        <end position="388"/>
    </location>
</feature>
<gene>
    <name evidence="9" type="ORF">ACFFHM_04485</name>
</gene>
<evidence type="ECO:0000256" key="3">
    <source>
        <dbReference type="ARBA" id="ARBA00022475"/>
    </source>
</evidence>
<keyword evidence="2" id="KW-0813">Transport</keyword>
<dbReference type="Gene3D" id="1.20.1720.10">
    <property type="entry name" value="Multidrug resistance protein D"/>
    <property type="match status" value="1"/>
</dbReference>
<feature type="domain" description="Major facilitator superfamily (MFS) profile" evidence="8">
    <location>
        <begin position="9"/>
        <end position="392"/>
    </location>
</feature>
<organism evidence="9 10">
    <name type="scientific">Halalkalibacter kiskunsagensis</name>
    <dbReference type="NCBI Taxonomy" id="1548599"/>
    <lineage>
        <taxon>Bacteria</taxon>
        <taxon>Bacillati</taxon>
        <taxon>Bacillota</taxon>
        <taxon>Bacilli</taxon>
        <taxon>Bacillales</taxon>
        <taxon>Bacillaceae</taxon>
        <taxon>Halalkalibacter</taxon>
    </lineage>
</organism>
<dbReference type="EMBL" id="JBHLUX010000013">
    <property type="protein sequence ID" value="MFC0469808.1"/>
    <property type="molecule type" value="Genomic_DNA"/>
</dbReference>
<dbReference type="InterPro" id="IPR020846">
    <property type="entry name" value="MFS_dom"/>
</dbReference>
<evidence type="ECO:0000259" key="8">
    <source>
        <dbReference type="PROSITE" id="PS50850"/>
    </source>
</evidence>
<feature type="transmembrane region" description="Helical" evidence="7">
    <location>
        <begin position="100"/>
        <end position="121"/>
    </location>
</feature>
<feature type="transmembrane region" description="Helical" evidence="7">
    <location>
        <begin position="208"/>
        <end position="226"/>
    </location>
</feature>
<keyword evidence="5 7" id="KW-1133">Transmembrane helix</keyword>
<dbReference type="Proteomes" id="UP001589838">
    <property type="component" value="Unassembled WGS sequence"/>
</dbReference>
<feature type="transmembrane region" description="Helical" evidence="7">
    <location>
        <begin position="133"/>
        <end position="155"/>
    </location>
</feature>
<feature type="transmembrane region" description="Helical" evidence="7">
    <location>
        <begin position="161"/>
        <end position="180"/>
    </location>
</feature>
<dbReference type="PROSITE" id="PS50850">
    <property type="entry name" value="MFS"/>
    <property type="match status" value="1"/>
</dbReference>
<feature type="transmembrane region" description="Helical" evidence="7">
    <location>
        <begin position="75"/>
        <end position="94"/>
    </location>
</feature>
<sequence>MSQPNNRANLHLLSLAGMLTTLSQLIFIPSIILIRDELQASNLEISLTVAGFTIAQAIAQLIYGPVVDRYPAKNVLLLGLSVFSVSSFAIFFAQTIEWVIVLRIIQGLSISAASICGSALITDMYEEKGRDKALTVFQMYFSMGAAAGPAIGAVMRIFLDWRFVFLFLAIWSVTVTVFLYKNLNVADNVKIQSFSFKKAVHTIKNAKFIMICIAGAGASFIILSYHTNIGFLLADFFEINANWTGFVFMAIPLGVFTGTNISRWLLSHVSREWLLFIGLVGVVVTAMLFNIPLYFFELTTSIVLLVTLLYLSGVSLGMVFPMVAAIVVNWFAPIRGTALSVVFFTRDIGSTLGPILTGIALTAGGVPFVFAVVAAVAIGGLVAGYVGLFGSKETERNNEYMEKKQGVN</sequence>
<feature type="transmembrane region" description="Helical" evidence="7">
    <location>
        <begin position="12"/>
        <end position="33"/>
    </location>
</feature>
<dbReference type="Pfam" id="PF07690">
    <property type="entry name" value="MFS_1"/>
    <property type="match status" value="1"/>
</dbReference>
<evidence type="ECO:0000256" key="7">
    <source>
        <dbReference type="SAM" id="Phobius"/>
    </source>
</evidence>
<evidence type="ECO:0000256" key="4">
    <source>
        <dbReference type="ARBA" id="ARBA00022692"/>
    </source>
</evidence>
<evidence type="ECO:0000256" key="5">
    <source>
        <dbReference type="ARBA" id="ARBA00022989"/>
    </source>
</evidence>
<dbReference type="PANTHER" id="PTHR43124:SF3">
    <property type="entry name" value="CHLORAMPHENICOL EFFLUX PUMP RV0191"/>
    <property type="match status" value="1"/>
</dbReference>
<feature type="transmembrane region" description="Helical" evidence="7">
    <location>
        <begin position="246"/>
        <end position="266"/>
    </location>
</feature>
<dbReference type="SUPFAM" id="SSF103473">
    <property type="entry name" value="MFS general substrate transporter"/>
    <property type="match status" value="1"/>
</dbReference>
<feature type="transmembrane region" description="Helical" evidence="7">
    <location>
        <begin position="343"/>
        <end position="362"/>
    </location>
</feature>
<evidence type="ECO:0000256" key="1">
    <source>
        <dbReference type="ARBA" id="ARBA00004651"/>
    </source>
</evidence>
<feature type="transmembrane region" description="Helical" evidence="7">
    <location>
        <begin position="273"/>
        <end position="296"/>
    </location>
</feature>
<proteinExistence type="predicted"/>
<dbReference type="InterPro" id="IPR050189">
    <property type="entry name" value="MFS_Efflux_Transporters"/>
</dbReference>
<accession>A0ABV6K918</accession>
<dbReference type="InterPro" id="IPR036259">
    <property type="entry name" value="MFS_trans_sf"/>
</dbReference>
<dbReference type="RefSeq" id="WP_335962053.1">
    <property type="nucleotide sequence ID" value="NZ_JAXBLX010000023.1"/>
</dbReference>
<dbReference type="InterPro" id="IPR011701">
    <property type="entry name" value="MFS"/>
</dbReference>
<name>A0ABV6K918_9BACI</name>
<comment type="subcellular location">
    <subcellularLocation>
        <location evidence="1">Cell membrane</location>
        <topology evidence="1">Multi-pass membrane protein</topology>
    </subcellularLocation>
</comment>
<protein>
    <submittedName>
        <fullName evidence="9">MFS transporter</fullName>
    </submittedName>
</protein>
<reference evidence="9 10" key="1">
    <citation type="submission" date="2024-09" db="EMBL/GenBank/DDBJ databases">
        <authorList>
            <person name="Sun Q."/>
            <person name="Mori K."/>
        </authorList>
    </citation>
    <scope>NUCLEOTIDE SEQUENCE [LARGE SCALE GENOMIC DNA]</scope>
    <source>
        <strain evidence="9 10">NCAIM B.02610</strain>
    </source>
</reference>
<feature type="transmembrane region" description="Helical" evidence="7">
    <location>
        <begin position="302"/>
        <end position="331"/>
    </location>
</feature>
<keyword evidence="10" id="KW-1185">Reference proteome</keyword>